<comment type="catalytic activity">
    <reaction evidence="8">
        <text>L-tryptophan + O2 = indole-3-acetamide + CO2 + H2O</text>
        <dbReference type="Rhea" id="RHEA:16165"/>
        <dbReference type="ChEBI" id="CHEBI:15377"/>
        <dbReference type="ChEBI" id="CHEBI:15379"/>
        <dbReference type="ChEBI" id="CHEBI:16031"/>
        <dbReference type="ChEBI" id="CHEBI:16526"/>
        <dbReference type="ChEBI" id="CHEBI:57912"/>
        <dbReference type="EC" id="1.13.12.3"/>
    </reaction>
</comment>
<evidence type="ECO:0000313" key="12">
    <source>
        <dbReference type="Proteomes" id="UP001161325"/>
    </source>
</evidence>
<keyword evidence="7" id="KW-0073">Auxin biosynthesis</keyword>
<keyword evidence="6" id="KW-0560">Oxidoreductase</keyword>
<keyword evidence="12" id="KW-1185">Reference proteome</keyword>
<dbReference type="InterPro" id="IPR036188">
    <property type="entry name" value="FAD/NAD-bd_sf"/>
</dbReference>
<reference evidence="11" key="1">
    <citation type="submission" date="2022-08" db="EMBL/GenBank/DDBJ databases">
        <title>Draft genome sequencing of Roseisolibacter agri AW1220.</title>
        <authorList>
            <person name="Tobiishi Y."/>
            <person name="Tonouchi A."/>
        </authorList>
    </citation>
    <scope>NUCLEOTIDE SEQUENCE</scope>
    <source>
        <strain evidence="11">AW1220</strain>
    </source>
</reference>
<dbReference type="RefSeq" id="WP_284352122.1">
    <property type="nucleotide sequence ID" value="NZ_BRXS01000006.1"/>
</dbReference>
<evidence type="ECO:0000313" key="11">
    <source>
        <dbReference type="EMBL" id="GLC27688.1"/>
    </source>
</evidence>
<evidence type="ECO:0000256" key="9">
    <source>
        <dbReference type="PIRSR" id="PIRSR601613-1"/>
    </source>
</evidence>
<dbReference type="Proteomes" id="UP001161325">
    <property type="component" value="Unassembled WGS sequence"/>
</dbReference>
<dbReference type="GO" id="GO:0050361">
    <property type="term" value="F:tryptophan 2-monooxygenase activity"/>
    <property type="evidence" value="ECO:0007669"/>
    <property type="project" value="UniProtKB-EC"/>
</dbReference>
<dbReference type="SUPFAM" id="SSF51905">
    <property type="entry name" value="FAD/NAD(P)-binding domain"/>
    <property type="match status" value="1"/>
</dbReference>
<dbReference type="InterPro" id="IPR001613">
    <property type="entry name" value="Flavin_amine_oxidase"/>
</dbReference>
<dbReference type="GO" id="GO:0009851">
    <property type="term" value="P:auxin biosynthetic process"/>
    <property type="evidence" value="ECO:0007669"/>
    <property type="project" value="UniProtKB-KW"/>
</dbReference>
<accession>A0AA37VCH9</accession>
<evidence type="ECO:0000256" key="1">
    <source>
        <dbReference type="ARBA" id="ARBA00001974"/>
    </source>
</evidence>
<proteinExistence type="inferred from homology"/>
<dbReference type="Pfam" id="PF01593">
    <property type="entry name" value="Amino_oxidase"/>
    <property type="match status" value="1"/>
</dbReference>
<dbReference type="PRINTS" id="PR00757">
    <property type="entry name" value="AMINEOXDASEF"/>
</dbReference>
<evidence type="ECO:0000256" key="2">
    <source>
        <dbReference type="ARBA" id="ARBA00004814"/>
    </source>
</evidence>
<dbReference type="SUPFAM" id="SSF54373">
    <property type="entry name" value="FAD-linked reductases, C-terminal domain"/>
    <property type="match status" value="1"/>
</dbReference>
<gene>
    <name evidence="11" type="ORF">rosag_42010</name>
</gene>
<name>A0AA37VCH9_9BACT</name>
<evidence type="ECO:0000259" key="10">
    <source>
        <dbReference type="Pfam" id="PF01593"/>
    </source>
</evidence>
<comment type="cofactor">
    <cofactor evidence="1">
        <name>FAD</name>
        <dbReference type="ChEBI" id="CHEBI:57692"/>
    </cofactor>
</comment>
<organism evidence="11 12">
    <name type="scientific">Roseisolibacter agri</name>
    <dbReference type="NCBI Taxonomy" id="2014610"/>
    <lineage>
        <taxon>Bacteria</taxon>
        <taxon>Pseudomonadati</taxon>
        <taxon>Gemmatimonadota</taxon>
        <taxon>Gemmatimonadia</taxon>
        <taxon>Gemmatimonadales</taxon>
        <taxon>Gemmatimonadaceae</taxon>
        <taxon>Roseisolibacter</taxon>
    </lineage>
</organism>
<dbReference type="PANTHER" id="PTHR10742:SF410">
    <property type="entry name" value="LYSINE-SPECIFIC HISTONE DEMETHYLASE 2"/>
    <property type="match status" value="1"/>
</dbReference>
<evidence type="ECO:0000256" key="6">
    <source>
        <dbReference type="ARBA" id="ARBA00023002"/>
    </source>
</evidence>
<feature type="domain" description="Amine oxidase" evidence="10">
    <location>
        <begin position="16"/>
        <end position="446"/>
    </location>
</feature>
<dbReference type="EC" id="1.13.12.3" evidence="4"/>
<dbReference type="InterPro" id="IPR002937">
    <property type="entry name" value="Amino_oxidase"/>
</dbReference>
<comment type="pathway">
    <text evidence="2">Plant hormone metabolism; auxin biosynthesis.</text>
</comment>
<evidence type="ECO:0000256" key="7">
    <source>
        <dbReference type="ARBA" id="ARBA00023070"/>
    </source>
</evidence>
<dbReference type="PANTHER" id="PTHR10742">
    <property type="entry name" value="FLAVIN MONOAMINE OXIDASE"/>
    <property type="match status" value="1"/>
</dbReference>
<dbReference type="Gene3D" id="3.50.50.60">
    <property type="entry name" value="FAD/NAD(P)-binding domain"/>
    <property type="match status" value="1"/>
</dbReference>
<sequence length="452" mass="48046">MTDSLAPEVLVLGAGVAGLAAARVLVDAGRRVLVLEARDRIGGRVLTQRREDLATPIELGAEFVHGTPAELWAVLDAARLRVVDAAEDHVTFDGGRLEEREDFGGALGAVLGALDQEARGPDRSFAEFLDARFADAAHADARRLAASYVEGFHAAPIDDVGVHGLARAEGAASGNDQAFRVVDGYDRVAAWLHEGAGAPPRVRLRTVAHRVRWSAGHVRVEAHGPDARSESVFDAAACIVTLPVGVLASRPDADGAVAFEPPLDAKRDALARIGAGHVTRVVLRFRRRFWEEREYVPALADDVDPLQLSFVHAPEQPVPVWWTQRALRTPLLVAWIGGPRGAAMAALDREALTERCIASLATTLGRDPADVRAELVDVHTHDWSDDPFARGAYSYARVGGADAGAALARPLDDTLFFAGEATAAGGNTGTVHGALLSGQRAAREVLAALGRR</sequence>
<dbReference type="InterPro" id="IPR050281">
    <property type="entry name" value="Flavin_monoamine_oxidase"/>
</dbReference>
<feature type="binding site" evidence="9">
    <location>
        <begin position="36"/>
        <end position="37"/>
    </location>
    <ligand>
        <name>FAD</name>
        <dbReference type="ChEBI" id="CHEBI:57692"/>
    </ligand>
</feature>
<dbReference type="AlphaFoldDB" id="A0AA37VCH9"/>
<evidence type="ECO:0000256" key="3">
    <source>
        <dbReference type="ARBA" id="ARBA00005833"/>
    </source>
</evidence>
<comment type="caution">
    <text evidence="11">The sequence shown here is derived from an EMBL/GenBank/DDBJ whole genome shotgun (WGS) entry which is preliminary data.</text>
</comment>
<dbReference type="EMBL" id="BRXS01000006">
    <property type="protein sequence ID" value="GLC27688.1"/>
    <property type="molecule type" value="Genomic_DNA"/>
</dbReference>
<evidence type="ECO:0000256" key="8">
    <source>
        <dbReference type="ARBA" id="ARBA00047321"/>
    </source>
</evidence>
<evidence type="ECO:0000256" key="4">
    <source>
        <dbReference type="ARBA" id="ARBA00012535"/>
    </source>
</evidence>
<comment type="similarity">
    <text evidence="3">Belongs to the tryptophan 2-monooxygenase family.</text>
</comment>
<evidence type="ECO:0000256" key="5">
    <source>
        <dbReference type="ARBA" id="ARBA00017871"/>
    </source>
</evidence>
<protein>
    <recommendedName>
        <fullName evidence="5">Tryptophan 2-monooxygenase</fullName>
        <ecNumber evidence="4">1.13.12.3</ecNumber>
    </recommendedName>
</protein>